<feature type="region of interest" description="Disordered" evidence="4">
    <location>
        <begin position="213"/>
        <end position="305"/>
    </location>
</feature>
<keyword evidence="8" id="KW-1185">Reference proteome</keyword>
<evidence type="ECO:0000256" key="4">
    <source>
        <dbReference type="SAM" id="MobiDB-lite"/>
    </source>
</evidence>
<evidence type="ECO:0000313" key="8">
    <source>
        <dbReference type="Proteomes" id="UP000256970"/>
    </source>
</evidence>
<comment type="similarity">
    <text evidence="1">Belongs to the AAA ATPase family.</text>
</comment>
<evidence type="ECO:0000259" key="5">
    <source>
        <dbReference type="SMART" id="SM00382"/>
    </source>
</evidence>
<evidence type="ECO:0000313" key="6">
    <source>
        <dbReference type="EMBL" id="SZX66598.1"/>
    </source>
</evidence>
<evidence type="ECO:0000256" key="1">
    <source>
        <dbReference type="ARBA" id="ARBA00006914"/>
    </source>
</evidence>
<dbReference type="InterPro" id="IPR003960">
    <property type="entry name" value="ATPase_AAA_CS"/>
</dbReference>
<feature type="region of interest" description="Disordered" evidence="4">
    <location>
        <begin position="736"/>
        <end position="759"/>
    </location>
</feature>
<dbReference type="FunFam" id="1.10.8.60:FF:000022">
    <property type="entry name" value="Fidgetin like 1"/>
    <property type="match status" value="1"/>
</dbReference>
<dbReference type="InterPro" id="IPR041569">
    <property type="entry name" value="AAA_lid_3"/>
</dbReference>
<dbReference type="Pfam" id="PF00004">
    <property type="entry name" value="AAA"/>
    <property type="match status" value="1"/>
</dbReference>
<gene>
    <name evidence="7" type="ORF">BQ4739_LOCUS13247</name>
    <name evidence="6" type="ORF">BQ4739_LOCUS6998</name>
</gene>
<dbReference type="STRING" id="3088.A0A383W6P8"/>
<dbReference type="AlphaFoldDB" id="A0A383W6P8"/>
<evidence type="ECO:0000256" key="2">
    <source>
        <dbReference type="ARBA" id="ARBA00022741"/>
    </source>
</evidence>
<keyword evidence="3" id="KW-0067">ATP-binding</keyword>
<evidence type="ECO:0000313" key="7">
    <source>
        <dbReference type="EMBL" id="SZX73131.1"/>
    </source>
</evidence>
<dbReference type="InterPro" id="IPR027417">
    <property type="entry name" value="P-loop_NTPase"/>
</dbReference>
<dbReference type="GO" id="GO:0005524">
    <property type="term" value="F:ATP binding"/>
    <property type="evidence" value="ECO:0007669"/>
    <property type="project" value="UniProtKB-KW"/>
</dbReference>
<dbReference type="SMART" id="SM00382">
    <property type="entry name" value="AAA"/>
    <property type="match status" value="1"/>
</dbReference>
<dbReference type="Gene3D" id="3.40.50.300">
    <property type="entry name" value="P-loop containing nucleotide triphosphate hydrolases"/>
    <property type="match status" value="1"/>
</dbReference>
<dbReference type="Pfam" id="PF17862">
    <property type="entry name" value="AAA_lid_3"/>
    <property type="match status" value="1"/>
</dbReference>
<reference evidence="7 8" key="1">
    <citation type="submission" date="2016-10" db="EMBL/GenBank/DDBJ databases">
        <authorList>
            <person name="Cai Z."/>
        </authorList>
    </citation>
    <scope>NUCLEOTIDE SEQUENCE [LARGE SCALE GENOMIC DNA]</scope>
</reference>
<feature type="domain" description="AAA+ ATPase" evidence="5">
    <location>
        <begin position="490"/>
        <end position="628"/>
    </location>
</feature>
<feature type="compositionally biased region" description="Basic and acidic residues" evidence="4">
    <location>
        <begin position="158"/>
        <end position="173"/>
    </location>
</feature>
<evidence type="ECO:0000256" key="3">
    <source>
        <dbReference type="ARBA" id="ARBA00022840"/>
    </source>
</evidence>
<feature type="compositionally biased region" description="Low complexity" evidence="4">
    <location>
        <begin position="138"/>
        <end position="150"/>
    </location>
</feature>
<proteinExistence type="inferred from homology"/>
<dbReference type="InterPro" id="IPR003593">
    <property type="entry name" value="AAA+_ATPase"/>
</dbReference>
<feature type="compositionally biased region" description="Low complexity" evidence="4">
    <location>
        <begin position="285"/>
        <end position="298"/>
    </location>
</feature>
<dbReference type="GO" id="GO:0016887">
    <property type="term" value="F:ATP hydrolysis activity"/>
    <property type="evidence" value="ECO:0007669"/>
    <property type="project" value="InterPro"/>
</dbReference>
<dbReference type="InterPro" id="IPR050304">
    <property type="entry name" value="MT-severing_AAA_ATPase"/>
</dbReference>
<accession>A0A383W6P8</accession>
<dbReference type="EMBL" id="FNXT01000718">
    <property type="protein sequence ID" value="SZX66598.1"/>
    <property type="molecule type" value="Genomic_DNA"/>
</dbReference>
<sequence>MQDVGRYLLFSGAQADGLPAQLHALRLGVAARAEATRDASNGQLWQGLIAEHSKLLAKANLSDQAADARTARRVAIGAANGPLLQAAGLEPVSSSACFAGLLDQGDKAKQQLAQVTALLQSKLAAQQAALAGRDQQRARGAAAAQQDQMDVGGGAGNRQREISVPCKERKRDAAGSFRQQQAGPDTSTAAAAAASARWGSGSVFAPASKRMAAGGNGSSNGGLPPVGPGRGAGSAYGHPQQHGPDEIEDSDGDDEGFAAGAHGGSSNGNSSSQPGATPFQQIMRQGHAQQGAAAADAGAAGGGGDDGSCVGGAGRPGFMSARAQLVTDLRKKGQHQQANRLNQCAQQQAAPRTGLTRPRGSGRQAGGAAAGGAGRGGFVPPFVGKAIDHATGGGGGGGGAAGANGAGGEEGPLSARTLEMLGVPPDGELPPELAKHDPKLIEQVCNEVIDASGGVAWEDIAGLETAKHLIKEIVVWPMLNPQIFTGPRAPPKGILLFGPPGTGKTLIGKAVASNIRASFFSISASSLTSKWIGEGEKMVKTLFAVAGVMQPSVIFIDEIDSILSARKSEGEHEASRRLKTEMLVQMEGCDPTSSSRRVLLVGATNRPEELDEAARRRMPKQLYIPLPCGEARRQLILRQLGPGAKVAADLSPSDLDKVVAKTEGYSGSDMRNLIQEACQGPVRDAVARVGEAVATLSDADLRPVRVKDFQHAAKAQRASVTSAEIERYEAYNDRHGAKYVLQQQEGHAGDGPESDDDDW</sequence>
<dbReference type="PANTHER" id="PTHR23074">
    <property type="entry name" value="AAA DOMAIN-CONTAINING"/>
    <property type="match status" value="1"/>
</dbReference>
<feature type="region of interest" description="Disordered" evidence="4">
    <location>
        <begin position="138"/>
        <end position="193"/>
    </location>
</feature>
<dbReference type="EMBL" id="FNXT01001184">
    <property type="protein sequence ID" value="SZX73131.1"/>
    <property type="molecule type" value="Genomic_DNA"/>
</dbReference>
<dbReference type="Proteomes" id="UP000256970">
    <property type="component" value="Unassembled WGS sequence"/>
</dbReference>
<dbReference type="InterPro" id="IPR003959">
    <property type="entry name" value="ATPase_AAA_core"/>
</dbReference>
<keyword evidence="2" id="KW-0547">Nucleotide-binding</keyword>
<dbReference type="SUPFAM" id="SSF52540">
    <property type="entry name" value="P-loop containing nucleoside triphosphate hydrolases"/>
    <property type="match status" value="1"/>
</dbReference>
<feature type="compositionally biased region" description="Gly residues" evidence="4">
    <location>
        <begin position="363"/>
        <end position="373"/>
    </location>
</feature>
<feature type="compositionally biased region" description="Acidic residues" evidence="4">
    <location>
        <begin position="246"/>
        <end position="256"/>
    </location>
</feature>
<protein>
    <recommendedName>
        <fullName evidence="5">AAA+ ATPase domain-containing protein</fullName>
    </recommendedName>
</protein>
<dbReference type="Gene3D" id="1.10.8.60">
    <property type="match status" value="1"/>
</dbReference>
<feature type="region of interest" description="Disordered" evidence="4">
    <location>
        <begin position="328"/>
        <end position="373"/>
    </location>
</feature>
<feature type="compositionally biased region" description="Low complexity" evidence="4">
    <location>
        <begin position="267"/>
        <end position="276"/>
    </location>
</feature>
<dbReference type="FunFam" id="3.40.50.300:FF:000093">
    <property type="entry name" value="Fidgetin-like 1"/>
    <property type="match status" value="1"/>
</dbReference>
<name>A0A383W6P8_TETOB</name>
<dbReference type="PROSITE" id="PS00674">
    <property type="entry name" value="AAA"/>
    <property type="match status" value="1"/>
</dbReference>
<dbReference type="PANTHER" id="PTHR23074:SF17">
    <property type="entry name" value="FIDGETIN-LIKE PROTEIN 1"/>
    <property type="match status" value="1"/>
</dbReference>
<organism evidence="7 8">
    <name type="scientific">Tetradesmus obliquus</name>
    <name type="common">Green alga</name>
    <name type="synonym">Acutodesmus obliquus</name>
    <dbReference type="NCBI Taxonomy" id="3088"/>
    <lineage>
        <taxon>Eukaryota</taxon>
        <taxon>Viridiplantae</taxon>
        <taxon>Chlorophyta</taxon>
        <taxon>core chlorophytes</taxon>
        <taxon>Chlorophyceae</taxon>
        <taxon>CS clade</taxon>
        <taxon>Sphaeropleales</taxon>
        <taxon>Scenedesmaceae</taxon>
        <taxon>Tetradesmus</taxon>
    </lineage>
</organism>
<feature type="compositionally biased region" description="Polar residues" evidence="4">
    <location>
        <begin position="335"/>
        <end position="350"/>
    </location>
</feature>